<dbReference type="PANTHER" id="PTHR43680:SF2">
    <property type="entry name" value="NITRATE REDUCTASE MOLYBDENUM COFACTOR ASSEMBLY CHAPERONE NARJ"/>
    <property type="match status" value="1"/>
</dbReference>
<dbReference type="InterPro" id="IPR036411">
    <property type="entry name" value="TorD-like_sf"/>
</dbReference>
<reference evidence="4" key="1">
    <citation type="journal article" date="2019" name="Int. J. Syst. Evol. Microbiol.">
        <title>The Global Catalogue of Microorganisms (GCM) 10K type strain sequencing project: providing services to taxonomists for standard genome sequencing and annotation.</title>
        <authorList>
            <consortium name="The Broad Institute Genomics Platform"/>
            <consortium name="The Broad Institute Genome Sequencing Center for Infectious Disease"/>
            <person name="Wu L."/>
            <person name="Ma J."/>
        </authorList>
    </citation>
    <scope>NUCLEOTIDE SEQUENCE [LARGE SCALE GENOMIC DNA]</scope>
    <source>
        <strain evidence="4">CGMCC 1.10188</strain>
    </source>
</reference>
<dbReference type="Gene3D" id="1.10.3480.10">
    <property type="entry name" value="TorD-like"/>
    <property type="match status" value="1"/>
</dbReference>
<accession>A0ABQ1IDZ8</accession>
<dbReference type="Pfam" id="PF02613">
    <property type="entry name" value="Nitrate_red_del"/>
    <property type="match status" value="1"/>
</dbReference>
<dbReference type="Proteomes" id="UP000603352">
    <property type="component" value="Unassembled WGS sequence"/>
</dbReference>
<gene>
    <name evidence="3" type="primary">narJ</name>
    <name evidence="3" type="ORF">GCM10011505_17660</name>
</gene>
<evidence type="ECO:0000313" key="4">
    <source>
        <dbReference type="Proteomes" id="UP000603352"/>
    </source>
</evidence>
<name>A0ABQ1IDZ8_9PROT</name>
<proteinExistence type="predicted"/>
<dbReference type="InterPro" id="IPR003765">
    <property type="entry name" value="NO3_reductase_chaperone_NarJ"/>
</dbReference>
<comment type="caution">
    <text evidence="3">The sequence shown here is derived from an EMBL/GenBank/DDBJ whole genome shotgun (WGS) entry which is preliminary data.</text>
</comment>
<keyword evidence="4" id="KW-1185">Reference proteome</keyword>
<dbReference type="RefSeq" id="WP_188576895.1">
    <property type="nucleotide sequence ID" value="NZ_BMDZ01000016.1"/>
</dbReference>
<dbReference type="NCBIfam" id="TIGR00684">
    <property type="entry name" value="narJ"/>
    <property type="match status" value="1"/>
</dbReference>
<feature type="region of interest" description="Disordered" evidence="2">
    <location>
        <begin position="217"/>
        <end position="263"/>
    </location>
</feature>
<dbReference type="EMBL" id="BMDZ01000016">
    <property type="protein sequence ID" value="GGB36691.1"/>
    <property type="molecule type" value="Genomic_DNA"/>
</dbReference>
<feature type="compositionally biased region" description="Low complexity" evidence="2">
    <location>
        <begin position="228"/>
        <end position="256"/>
    </location>
</feature>
<dbReference type="SUPFAM" id="SSF89155">
    <property type="entry name" value="TorD-like"/>
    <property type="match status" value="1"/>
</dbReference>
<dbReference type="InterPro" id="IPR020945">
    <property type="entry name" value="DMSO/NO3_reduct_chaperone"/>
</dbReference>
<evidence type="ECO:0000313" key="3">
    <source>
        <dbReference type="EMBL" id="GGB36691.1"/>
    </source>
</evidence>
<evidence type="ECO:0000256" key="1">
    <source>
        <dbReference type="ARBA" id="ARBA00023063"/>
    </source>
</evidence>
<dbReference type="PANTHER" id="PTHR43680">
    <property type="entry name" value="NITRATE REDUCTASE MOLYBDENUM COFACTOR ASSEMBLY CHAPERONE"/>
    <property type="match status" value="1"/>
</dbReference>
<evidence type="ECO:0000256" key="2">
    <source>
        <dbReference type="SAM" id="MobiDB-lite"/>
    </source>
</evidence>
<keyword evidence="1" id="KW-0534">Nitrate assimilation</keyword>
<protein>
    <submittedName>
        <fullName evidence="3">Respiratory nitrate reductase subunit</fullName>
    </submittedName>
</protein>
<organism evidence="3 4">
    <name type="scientific">Tistrella bauzanensis</name>
    <dbReference type="NCBI Taxonomy" id="657419"/>
    <lineage>
        <taxon>Bacteria</taxon>
        <taxon>Pseudomonadati</taxon>
        <taxon>Pseudomonadota</taxon>
        <taxon>Alphaproteobacteria</taxon>
        <taxon>Geminicoccales</taxon>
        <taxon>Geminicoccaceae</taxon>
        <taxon>Tistrella</taxon>
    </lineage>
</organism>
<sequence length="263" mass="27903">MSRLIRIVSLLLSYPTAELQAAAPDLRAAIAAEPTLAPDLAGNLARLVDHIAGQDLYDAQEAYVLLFDRTRVLSLHLFEHVHGESRDRGQAMVDLKDMYEAAGFVIAARELPDHLPLFLEYLSTRAPDEAAGLLDQIAHITQALHARLVARDNPYAAALAVLVALAAASPAHTAPDPAVVAGLMAMPDDDPTDLEALDRIWEEEAVMFGAAGAGTDSCGPDRLRRQLRAAARPAPATHAPAPATPASAAATTHAPTMPSRETV</sequence>